<protein>
    <recommendedName>
        <fullName evidence="2">DUF7722 domain-containing protein</fullName>
    </recommendedName>
</protein>
<accession>A0ABD3KC28</accession>
<comment type="caution">
    <text evidence="3">The sequence shown here is derived from an EMBL/GenBank/DDBJ whole genome shotgun (WGS) entry which is preliminary data.</text>
</comment>
<sequence length="90" mass="10111">MSREGMESVATTPEPASEGGSARANGRHQHPANPCTSFQMPLHYPRFTRADYEAMPEWKLDSLLREYGLPTTGSLCDKRDFAMGCFLWTN</sequence>
<evidence type="ECO:0000256" key="1">
    <source>
        <dbReference type="SAM" id="MobiDB-lite"/>
    </source>
</evidence>
<proteinExistence type="predicted"/>
<dbReference type="Pfam" id="PF24847">
    <property type="entry name" value="DUF7722"/>
    <property type="match status" value="1"/>
</dbReference>
<keyword evidence="4" id="KW-1185">Reference proteome</keyword>
<evidence type="ECO:0000259" key="2">
    <source>
        <dbReference type="Pfam" id="PF24847"/>
    </source>
</evidence>
<name>A0ABD3KC28_EUCGL</name>
<feature type="domain" description="DUF7722" evidence="2">
    <location>
        <begin position="44"/>
        <end position="88"/>
    </location>
</feature>
<dbReference type="AlphaFoldDB" id="A0ABD3KC28"/>
<dbReference type="PANTHER" id="PTHR33513:SF4">
    <property type="entry name" value="GB|AAF04428.1"/>
    <property type="match status" value="1"/>
</dbReference>
<feature type="region of interest" description="Disordered" evidence="1">
    <location>
        <begin position="1"/>
        <end position="37"/>
    </location>
</feature>
<dbReference type="PANTHER" id="PTHR33513">
    <property type="entry name" value="OS06G0523300 PROTEIN"/>
    <property type="match status" value="1"/>
</dbReference>
<organism evidence="3 4">
    <name type="scientific">Eucalyptus globulus</name>
    <name type="common">Tasmanian blue gum</name>
    <dbReference type="NCBI Taxonomy" id="34317"/>
    <lineage>
        <taxon>Eukaryota</taxon>
        <taxon>Viridiplantae</taxon>
        <taxon>Streptophyta</taxon>
        <taxon>Embryophyta</taxon>
        <taxon>Tracheophyta</taxon>
        <taxon>Spermatophyta</taxon>
        <taxon>Magnoliopsida</taxon>
        <taxon>eudicotyledons</taxon>
        <taxon>Gunneridae</taxon>
        <taxon>Pentapetalae</taxon>
        <taxon>rosids</taxon>
        <taxon>malvids</taxon>
        <taxon>Myrtales</taxon>
        <taxon>Myrtaceae</taxon>
        <taxon>Myrtoideae</taxon>
        <taxon>Eucalypteae</taxon>
        <taxon>Eucalyptus</taxon>
    </lineage>
</organism>
<gene>
    <name evidence="3" type="ORF">ACJRO7_019154</name>
</gene>
<evidence type="ECO:0000313" key="3">
    <source>
        <dbReference type="EMBL" id="KAL3737570.1"/>
    </source>
</evidence>
<reference evidence="3 4" key="1">
    <citation type="submission" date="2024-11" db="EMBL/GenBank/DDBJ databases">
        <title>Chromosome-level genome assembly of Eucalyptus globulus Labill. provides insights into its genome evolution.</title>
        <authorList>
            <person name="Li X."/>
        </authorList>
    </citation>
    <scope>NUCLEOTIDE SEQUENCE [LARGE SCALE GENOMIC DNA]</scope>
    <source>
        <strain evidence="3">CL2024</strain>
        <tissue evidence="3">Fresh tender leaves</tissue>
    </source>
</reference>
<dbReference type="Proteomes" id="UP001634007">
    <property type="component" value="Unassembled WGS sequence"/>
</dbReference>
<evidence type="ECO:0000313" key="4">
    <source>
        <dbReference type="Proteomes" id="UP001634007"/>
    </source>
</evidence>
<dbReference type="InterPro" id="IPR056139">
    <property type="entry name" value="DUF7722"/>
</dbReference>
<dbReference type="EMBL" id="JBJKBG010000005">
    <property type="protein sequence ID" value="KAL3737570.1"/>
    <property type="molecule type" value="Genomic_DNA"/>
</dbReference>